<dbReference type="GO" id="GO:0008270">
    <property type="term" value="F:zinc ion binding"/>
    <property type="evidence" value="ECO:0007669"/>
    <property type="project" value="UniProtKB-KW"/>
</dbReference>
<dbReference type="Pfam" id="PF04500">
    <property type="entry name" value="FLYWCH"/>
    <property type="match status" value="3"/>
</dbReference>
<keyword evidence="1" id="KW-0479">Metal-binding</keyword>
<name>A0A8J9Y9D1_9NEOP</name>
<dbReference type="OrthoDB" id="7739108at2759"/>
<evidence type="ECO:0000313" key="5">
    <source>
        <dbReference type="EMBL" id="CAH0723939.1"/>
    </source>
</evidence>
<sequence length="310" mass="36182">MVKGRNGKNLLMLNGYTYYQHKILRDGFRWSCTQMGSRSCRGFLHVTKEMLVIRAKTQHTHPPSRYLFANIKKDSIKNEEIKKNCVDKDKSRLSLKIASIQGRAVEFYLRPNGRINLRLNNFTFYKHLKARSNAHRWSCTAYGSKWKCKAHLIITDKLEVLKANVYHSHPPSMKKEARTSVKPNFPWNGTGNKENGMLMESRNGKTMFVLEGHTFCKQKLIRGGEASRWICSLSHRCNVYVHLDHDYQLLFKSKQIHTHPPRIFDSSDSRLVKPVNVVRIQCLKTCEKKMCSDPTQLIHERLRFDLSIYV</sequence>
<evidence type="ECO:0000256" key="3">
    <source>
        <dbReference type="ARBA" id="ARBA00022833"/>
    </source>
</evidence>
<proteinExistence type="predicted"/>
<evidence type="ECO:0000313" key="6">
    <source>
        <dbReference type="Proteomes" id="UP000838878"/>
    </source>
</evidence>
<evidence type="ECO:0000256" key="2">
    <source>
        <dbReference type="ARBA" id="ARBA00022771"/>
    </source>
</evidence>
<reference evidence="5" key="1">
    <citation type="submission" date="2021-12" db="EMBL/GenBank/DDBJ databases">
        <authorList>
            <person name="Martin H S."/>
        </authorList>
    </citation>
    <scope>NUCLEOTIDE SEQUENCE</scope>
</reference>
<dbReference type="AlphaFoldDB" id="A0A8J9Y9D1"/>
<gene>
    <name evidence="5" type="ORF">BINO364_LOCUS9706</name>
</gene>
<feature type="domain" description="FLYWCH-type" evidence="4">
    <location>
        <begin position="199"/>
        <end position="259"/>
    </location>
</feature>
<dbReference type="InterPro" id="IPR007588">
    <property type="entry name" value="Znf_FLYWCH"/>
</dbReference>
<feature type="domain" description="FLYWCH-type" evidence="4">
    <location>
        <begin position="2"/>
        <end position="61"/>
    </location>
</feature>
<dbReference type="Gene3D" id="2.20.25.240">
    <property type="match status" value="3"/>
</dbReference>
<protein>
    <recommendedName>
        <fullName evidence="4">FLYWCH-type domain-containing protein</fullName>
    </recommendedName>
</protein>
<dbReference type="Proteomes" id="UP000838878">
    <property type="component" value="Chromosome 4"/>
</dbReference>
<keyword evidence="6" id="KW-1185">Reference proteome</keyword>
<keyword evidence="3" id="KW-0862">Zinc</keyword>
<organism evidence="5 6">
    <name type="scientific">Brenthis ino</name>
    <name type="common">lesser marbled fritillary</name>
    <dbReference type="NCBI Taxonomy" id="405034"/>
    <lineage>
        <taxon>Eukaryota</taxon>
        <taxon>Metazoa</taxon>
        <taxon>Ecdysozoa</taxon>
        <taxon>Arthropoda</taxon>
        <taxon>Hexapoda</taxon>
        <taxon>Insecta</taxon>
        <taxon>Pterygota</taxon>
        <taxon>Neoptera</taxon>
        <taxon>Endopterygota</taxon>
        <taxon>Lepidoptera</taxon>
        <taxon>Glossata</taxon>
        <taxon>Ditrysia</taxon>
        <taxon>Papilionoidea</taxon>
        <taxon>Nymphalidae</taxon>
        <taxon>Heliconiinae</taxon>
        <taxon>Argynnini</taxon>
        <taxon>Brenthis</taxon>
    </lineage>
</organism>
<keyword evidence="2" id="KW-0863">Zinc-finger</keyword>
<feature type="non-terminal residue" evidence="5">
    <location>
        <position position="310"/>
    </location>
</feature>
<dbReference type="EMBL" id="OV170224">
    <property type="protein sequence ID" value="CAH0723939.1"/>
    <property type="molecule type" value="Genomic_DNA"/>
</dbReference>
<feature type="domain" description="FLYWCH-type" evidence="4">
    <location>
        <begin position="108"/>
        <end position="169"/>
    </location>
</feature>
<evidence type="ECO:0000256" key="1">
    <source>
        <dbReference type="ARBA" id="ARBA00022723"/>
    </source>
</evidence>
<evidence type="ECO:0000259" key="4">
    <source>
        <dbReference type="Pfam" id="PF04500"/>
    </source>
</evidence>
<accession>A0A8J9Y9D1</accession>